<reference evidence="13 14" key="1">
    <citation type="submission" date="2023-06" db="EMBL/GenBank/DDBJ databases">
        <authorList>
            <person name="Oyuntsetseg B."/>
            <person name="Kim S.B."/>
        </authorList>
    </citation>
    <scope>NUCLEOTIDE SEQUENCE [LARGE SCALE GENOMIC DNA]</scope>
    <source>
        <strain evidence="13 14">2-15</strain>
    </source>
</reference>
<dbReference type="InterPro" id="IPR006656">
    <property type="entry name" value="Mopterin_OxRdtase"/>
</dbReference>
<keyword evidence="4" id="KW-0004">4Fe-4S</keyword>
<dbReference type="Proteomes" id="UP001236014">
    <property type="component" value="Chromosome"/>
</dbReference>
<dbReference type="PANTHER" id="PTHR43105">
    <property type="entry name" value="RESPIRATORY NITRATE REDUCTASE"/>
    <property type="match status" value="1"/>
</dbReference>
<dbReference type="GO" id="GO:0042128">
    <property type="term" value="P:nitrate assimilation"/>
    <property type="evidence" value="ECO:0007669"/>
    <property type="project" value="UniProtKB-KW"/>
</dbReference>
<dbReference type="PROSITE" id="PS51669">
    <property type="entry name" value="4FE4S_MOW_BIS_MGD"/>
    <property type="match status" value="1"/>
</dbReference>
<evidence type="ECO:0000256" key="5">
    <source>
        <dbReference type="ARBA" id="ARBA00022505"/>
    </source>
</evidence>
<dbReference type="GO" id="GO:0051539">
    <property type="term" value="F:4 iron, 4 sulfur cluster binding"/>
    <property type="evidence" value="ECO:0007669"/>
    <property type="project" value="UniProtKB-KW"/>
</dbReference>
<proteinExistence type="inferred from homology"/>
<dbReference type="SUPFAM" id="SSF53706">
    <property type="entry name" value="Formate dehydrogenase/DMSO reductase, domains 1-3"/>
    <property type="match status" value="1"/>
</dbReference>
<dbReference type="Gene3D" id="3.40.228.10">
    <property type="entry name" value="Dimethylsulfoxide Reductase, domain 2"/>
    <property type="match status" value="1"/>
</dbReference>
<dbReference type="Pfam" id="PF01568">
    <property type="entry name" value="Molydop_binding"/>
    <property type="match status" value="1"/>
</dbReference>
<evidence type="ECO:0000256" key="8">
    <source>
        <dbReference type="ARBA" id="ARBA00023004"/>
    </source>
</evidence>
<dbReference type="Gene3D" id="3.40.50.740">
    <property type="match status" value="1"/>
</dbReference>
<keyword evidence="5" id="KW-0500">Molybdenum</keyword>
<gene>
    <name evidence="13" type="ORF">QRX50_19805</name>
</gene>
<accession>A0A9Y2N1D2</accession>
<evidence type="ECO:0000256" key="4">
    <source>
        <dbReference type="ARBA" id="ARBA00022485"/>
    </source>
</evidence>
<evidence type="ECO:0000259" key="12">
    <source>
        <dbReference type="PROSITE" id="PS51669"/>
    </source>
</evidence>
<keyword evidence="6" id="KW-0479">Metal-binding</keyword>
<feature type="region of interest" description="Disordered" evidence="11">
    <location>
        <begin position="1"/>
        <end position="22"/>
    </location>
</feature>
<evidence type="ECO:0000256" key="6">
    <source>
        <dbReference type="ARBA" id="ARBA00022723"/>
    </source>
</evidence>
<dbReference type="Gene3D" id="2.40.40.20">
    <property type="match status" value="1"/>
</dbReference>
<dbReference type="Gene3D" id="2.20.25.90">
    <property type="entry name" value="ADC-like domains"/>
    <property type="match status" value="1"/>
</dbReference>
<name>A0A9Y2N1D2_9PSEU</name>
<keyword evidence="8" id="KW-0408">Iron</keyword>
<sequence>MPQRDGITEPWGARRPYGPGEHWPTRVDSYLADGVTPESVQRWVRSAAVLHSNGDGLDIAVRDSRIVGVRGRSDDRVNRGRLDPKDLFGWQANSASDRLTTPLVRRHGELVEASWDEAMDHIVRRSRELLDEQGPGALGFYTSGQLFAEEYYALAAVARGGIGTNHLDGNTRLCTATAAAALKESFGCDGQPASYTDVDHADVIALFGHNVAETQAVLWSRILDRLAGPEPPALLCVDPREMPVAQAATLHLAPLPGSNVALMNGLLHEIIENGWVDRGYVERCTVGYDDLAATVADYPPERVAEICGLEPAQIREAGRLLGTAERLLCTVLQGFYQSHQAAAAAVQVNNLVLLRGMLGKPGAGVLQMNGQPTAENTRECGADGDLTGFRNWANDEHVAELAKLWNVDVSRIPHYGPPTHLMQMLRYAENGSLRFLWVSATNPAVSLPDLHRIRSILAQDRLFLVVQDAFRTETAELADVVLPAAMWGEKTGTFTNADRTVHLSEKAVEPPGQARADLDIFLDYARRMDLRDADGAPFPAWTDAELAFEAWKRASRGRPCDYSGLSYRKLREVSGIQWPCTEERPDGTERLYTDGKFFAAPDYCESYGRDLVTGAPTEPVEYQAMNPSGKAMLKAAGYLQPHERPDEAHPFLLINGRTIHHFHTRTKTGRAPQLDAAAPEVWLEVSEADAAAAGLSEGDLAEVSTPRGAVRAHVRLGGIREGVLFLPFHYSYWDVDHAASKDGDRAANELTFTDCDPVSKQPLFKVAAAALRKVGDEQPAPTIAPAHTTVHEELVTGATR</sequence>
<evidence type="ECO:0000256" key="2">
    <source>
        <dbReference type="ARBA" id="ARBA00001966"/>
    </source>
</evidence>
<evidence type="ECO:0000256" key="9">
    <source>
        <dbReference type="ARBA" id="ARBA00023014"/>
    </source>
</evidence>
<dbReference type="GO" id="GO:0016491">
    <property type="term" value="F:oxidoreductase activity"/>
    <property type="evidence" value="ECO:0007669"/>
    <property type="project" value="UniProtKB-KW"/>
</dbReference>
<dbReference type="GO" id="GO:0046872">
    <property type="term" value="F:metal ion binding"/>
    <property type="evidence" value="ECO:0007669"/>
    <property type="project" value="UniProtKB-KW"/>
</dbReference>
<dbReference type="KEGG" id="acab:QRX50_19805"/>
<keyword evidence="14" id="KW-1185">Reference proteome</keyword>
<comment type="cofactor">
    <cofactor evidence="2">
        <name>[4Fe-4S] cluster</name>
        <dbReference type="ChEBI" id="CHEBI:49883"/>
    </cofactor>
</comment>
<evidence type="ECO:0000313" key="14">
    <source>
        <dbReference type="Proteomes" id="UP001236014"/>
    </source>
</evidence>
<evidence type="ECO:0000256" key="1">
    <source>
        <dbReference type="ARBA" id="ARBA00001942"/>
    </source>
</evidence>
<dbReference type="SUPFAM" id="SSF50692">
    <property type="entry name" value="ADC-like"/>
    <property type="match status" value="1"/>
</dbReference>
<protein>
    <submittedName>
        <fullName evidence="13">Molybdopterin-dependent oxidoreductase</fullName>
    </submittedName>
</protein>
<dbReference type="AlphaFoldDB" id="A0A9Y2N1D2"/>
<evidence type="ECO:0000256" key="10">
    <source>
        <dbReference type="ARBA" id="ARBA00023063"/>
    </source>
</evidence>
<dbReference type="Pfam" id="PF00384">
    <property type="entry name" value="Molybdopterin"/>
    <property type="match status" value="1"/>
</dbReference>
<evidence type="ECO:0000313" key="13">
    <source>
        <dbReference type="EMBL" id="WIX82857.1"/>
    </source>
</evidence>
<comment type="similarity">
    <text evidence="3">Belongs to the prokaryotic molybdopterin-containing oxidoreductase family. NasA/NapA/NarB subfamily.</text>
</comment>
<evidence type="ECO:0000256" key="11">
    <source>
        <dbReference type="SAM" id="MobiDB-lite"/>
    </source>
</evidence>
<keyword evidence="7" id="KW-0560">Oxidoreductase</keyword>
<dbReference type="InterPro" id="IPR006657">
    <property type="entry name" value="MoPterin_dinucl-bd_dom"/>
</dbReference>
<keyword evidence="10" id="KW-0534">Nitrate assimilation</keyword>
<evidence type="ECO:0000256" key="3">
    <source>
        <dbReference type="ARBA" id="ARBA00008747"/>
    </source>
</evidence>
<dbReference type="GO" id="GO:0043546">
    <property type="term" value="F:molybdopterin cofactor binding"/>
    <property type="evidence" value="ECO:0007669"/>
    <property type="project" value="InterPro"/>
</dbReference>
<dbReference type="InterPro" id="IPR009010">
    <property type="entry name" value="Asp_de-COase-like_dom_sf"/>
</dbReference>
<dbReference type="PANTHER" id="PTHR43105:SF10">
    <property type="entry name" value="NADH-QUINONE OXIDOREDUCTASE SUBUNIT G"/>
    <property type="match status" value="1"/>
</dbReference>
<feature type="domain" description="4Fe-4S Mo/W bis-MGD-type" evidence="12">
    <location>
        <begin position="41"/>
        <end position="97"/>
    </location>
</feature>
<dbReference type="SMART" id="SM00926">
    <property type="entry name" value="Molybdop_Fe4S4"/>
    <property type="match status" value="1"/>
</dbReference>
<comment type="cofactor">
    <cofactor evidence="1">
        <name>Mo-bis(molybdopterin guanine dinucleotide)</name>
        <dbReference type="ChEBI" id="CHEBI:60539"/>
    </cofactor>
</comment>
<dbReference type="InterPro" id="IPR006963">
    <property type="entry name" value="Mopterin_OxRdtase_4Fe-4S_dom"/>
</dbReference>
<organism evidence="13 14">
    <name type="scientific">Amycolatopsis carbonis</name>
    <dbReference type="NCBI Taxonomy" id="715471"/>
    <lineage>
        <taxon>Bacteria</taxon>
        <taxon>Bacillati</taxon>
        <taxon>Actinomycetota</taxon>
        <taxon>Actinomycetes</taxon>
        <taxon>Pseudonocardiales</taxon>
        <taxon>Pseudonocardiaceae</taxon>
        <taxon>Amycolatopsis</taxon>
    </lineage>
</organism>
<dbReference type="RefSeq" id="WP_285973422.1">
    <property type="nucleotide sequence ID" value="NZ_CP127294.1"/>
</dbReference>
<dbReference type="InterPro" id="IPR041957">
    <property type="entry name" value="CT_Nitrate-R-NapA-like"/>
</dbReference>
<keyword evidence="9" id="KW-0411">Iron-sulfur</keyword>
<dbReference type="CDD" id="cd02791">
    <property type="entry name" value="MopB_CT_Nitrate-R-NapA-like"/>
    <property type="match status" value="1"/>
</dbReference>
<dbReference type="EMBL" id="CP127294">
    <property type="protein sequence ID" value="WIX82857.1"/>
    <property type="molecule type" value="Genomic_DNA"/>
</dbReference>
<evidence type="ECO:0000256" key="7">
    <source>
        <dbReference type="ARBA" id="ARBA00023002"/>
    </source>
</evidence>
<dbReference type="InterPro" id="IPR050123">
    <property type="entry name" value="Prok_molybdopt-oxidoreductase"/>
</dbReference>